<evidence type="ECO:0000313" key="3">
    <source>
        <dbReference type="EMBL" id="MQY42847.1"/>
    </source>
</evidence>
<proteinExistence type="predicted"/>
<sequence>MASEEILEVEKDTDTPDPDATYPPDRDVVTQNYDLVVGSLMDQIENSDIILRPSFQRGYVWSNAMASKLIESVMLNVPIPPCYLSQNEDFELDVIDGQQRLESIHRFMDNQFALSSLAIAKEFNGFRFHKLPTKIQRQIKTHTIRCVMITNKSHPDVKFDIFERLNSNTSTLNAQELRNCLYRGDFNDLLKSIASRESWLKILGRKKADKRMRGEETILRYFAIQELGLDTYRTPLKNWLNDAAAAGSKMTPDQIADFDKKWENMLAVASCLFSADECFRRPASKAVNKSLFDLVSHTASRISMEKAIANRSRIRDDYFDILKETDFEDLISRAVDHKRRMQQRFDLWEDKFSWVFK</sequence>
<name>A0A844ASX2_9RHOB</name>
<keyword evidence="4" id="KW-1185">Reference proteome</keyword>
<accession>A0A844ASX2</accession>
<dbReference type="AlphaFoldDB" id="A0A844ASX2"/>
<feature type="domain" description="GmrSD restriction endonucleases N-terminal" evidence="2">
    <location>
        <begin position="39"/>
        <end position="182"/>
    </location>
</feature>
<protein>
    <submittedName>
        <fullName evidence="3">DUF262 domain-containing protein</fullName>
    </submittedName>
</protein>
<dbReference type="RefSeq" id="WP_153547428.1">
    <property type="nucleotide sequence ID" value="NZ_WIXK01000004.1"/>
</dbReference>
<dbReference type="InterPro" id="IPR004919">
    <property type="entry name" value="GmrSD_N"/>
</dbReference>
<dbReference type="PANTHER" id="PTHR39639:SF1">
    <property type="entry name" value="DUF262 DOMAIN-CONTAINING PROTEIN"/>
    <property type="match status" value="1"/>
</dbReference>
<dbReference type="EMBL" id="WIXK01000004">
    <property type="protein sequence ID" value="MQY42847.1"/>
    <property type="molecule type" value="Genomic_DNA"/>
</dbReference>
<evidence type="ECO:0000259" key="2">
    <source>
        <dbReference type="Pfam" id="PF03235"/>
    </source>
</evidence>
<reference evidence="3 4" key="1">
    <citation type="submission" date="2019-10" db="EMBL/GenBank/DDBJ databases">
        <title>Epibacterium sp. nov., isolated from seawater.</title>
        <authorList>
            <person name="Zhang X."/>
            <person name="Li N."/>
        </authorList>
    </citation>
    <scope>NUCLEOTIDE SEQUENCE [LARGE SCALE GENOMIC DNA]</scope>
    <source>
        <strain evidence="3 4">SM1969</strain>
    </source>
</reference>
<dbReference type="PANTHER" id="PTHR39639">
    <property type="entry name" value="CHROMOSOME 16, WHOLE GENOME SHOTGUN SEQUENCE"/>
    <property type="match status" value="1"/>
</dbReference>
<evidence type="ECO:0000256" key="1">
    <source>
        <dbReference type="SAM" id="MobiDB-lite"/>
    </source>
</evidence>
<feature type="region of interest" description="Disordered" evidence="1">
    <location>
        <begin position="1"/>
        <end position="25"/>
    </location>
</feature>
<dbReference type="Proteomes" id="UP000436694">
    <property type="component" value="Unassembled WGS sequence"/>
</dbReference>
<dbReference type="Pfam" id="PF03235">
    <property type="entry name" value="GmrSD_N"/>
    <property type="match status" value="1"/>
</dbReference>
<evidence type="ECO:0000313" key="4">
    <source>
        <dbReference type="Proteomes" id="UP000436694"/>
    </source>
</evidence>
<comment type="caution">
    <text evidence="3">The sequence shown here is derived from an EMBL/GenBank/DDBJ whole genome shotgun (WGS) entry which is preliminary data.</text>
</comment>
<gene>
    <name evidence="3" type="ORF">GG681_09350</name>
</gene>
<organism evidence="3 4">
    <name type="scientific">Tritonibacter aquimaris</name>
    <dbReference type="NCBI Taxonomy" id="2663379"/>
    <lineage>
        <taxon>Bacteria</taxon>
        <taxon>Pseudomonadati</taxon>
        <taxon>Pseudomonadota</taxon>
        <taxon>Alphaproteobacteria</taxon>
        <taxon>Rhodobacterales</taxon>
        <taxon>Paracoccaceae</taxon>
        <taxon>Tritonibacter</taxon>
    </lineage>
</organism>